<dbReference type="Proteomes" id="UP001589738">
    <property type="component" value="Unassembled WGS sequence"/>
</dbReference>
<comment type="caution">
    <text evidence="8">The sequence shown here is derived from an EMBL/GenBank/DDBJ whole genome shotgun (WGS) entry which is preliminary data.</text>
</comment>
<dbReference type="PROSITE" id="PS51296">
    <property type="entry name" value="RIESKE"/>
    <property type="match status" value="1"/>
</dbReference>
<keyword evidence="9" id="KW-1185">Reference proteome</keyword>
<sequence length="119" mass="13099">MMGKIRGKVLVIDMPQTLTKVDVGNYQTLAHQAGKVIRLGEKEIVLFKLSTGEVKAVENKSPHPKGGTLADGLVSGSYVYCPLYDWKISLNDGKVQAPDEGQVKTYEVEVEDNRILLLI</sequence>
<evidence type="ECO:0000256" key="2">
    <source>
        <dbReference type="ARBA" id="ARBA00022723"/>
    </source>
</evidence>
<proteinExistence type="predicted"/>
<organism evidence="8 9">
    <name type="scientific">Robertmurraya beringensis</name>
    <dbReference type="NCBI Taxonomy" id="641660"/>
    <lineage>
        <taxon>Bacteria</taxon>
        <taxon>Bacillati</taxon>
        <taxon>Bacillota</taxon>
        <taxon>Bacilli</taxon>
        <taxon>Bacillales</taxon>
        <taxon>Bacillaceae</taxon>
        <taxon>Robertmurraya</taxon>
    </lineage>
</organism>
<dbReference type="RefSeq" id="WP_377059174.1">
    <property type="nucleotide sequence ID" value="NZ_JBHLUU010000127.1"/>
</dbReference>
<dbReference type="SUPFAM" id="SSF50022">
    <property type="entry name" value="ISP domain"/>
    <property type="match status" value="1"/>
</dbReference>
<evidence type="ECO:0000256" key="6">
    <source>
        <dbReference type="ARBA" id="ARBA00023063"/>
    </source>
</evidence>
<dbReference type="CDD" id="cd03530">
    <property type="entry name" value="Rieske_NirD_small_Bacillus"/>
    <property type="match status" value="1"/>
</dbReference>
<evidence type="ECO:0000256" key="3">
    <source>
        <dbReference type="ARBA" id="ARBA00023002"/>
    </source>
</evidence>
<dbReference type="NCBIfam" id="TIGR02378">
    <property type="entry name" value="nirD_assim_sml"/>
    <property type="match status" value="1"/>
</dbReference>
<keyword evidence="4" id="KW-0408">Iron</keyword>
<dbReference type="Gene3D" id="2.102.10.10">
    <property type="entry name" value="Rieske [2Fe-2S] iron-sulphur domain"/>
    <property type="match status" value="1"/>
</dbReference>
<keyword evidence="3" id="KW-0560">Oxidoreductase</keyword>
<dbReference type="InterPro" id="IPR012748">
    <property type="entry name" value="Rieske-like_NirD"/>
</dbReference>
<dbReference type="EMBL" id="JBHLUU010000127">
    <property type="protein sequence ID" value="MFC0478113.1"/>
    <property type="molecule type" value="Genomic_DNA"/>
</dbReference>
<evidence type="ECO:0000256" key="4">
    <source>
        <dbReference type="ARBA" id="ARBA00023004"/>
    </source>
</evidence>
<evidence type="ECO:0000256" key="5">
    <source>
        <dbReference type="ARBA" id="ARBA00023014"/>
    </source>
</evidence>
<name>A0ABV6KXV7_9BACI</name>
<keyword evidence="1" id="KW-0001">2Fe-2S</keyword>
<reference evidence="8 9" key="1">
    <citation type="submission" date="2024-09" db="EMBL/GenBank/DDBJ databases">
        <authorList>
            <person name="Sun Q."/>
            <person name="Mori K."/>
        </authorList>
    </citation>
    <scope>NUCLEOTIDE SEQUENCE [LARGE SCALE GENOMIC DNA]</scope>
    <source>
        <strain evidence="8 9">CGMCC 1.9126</strain>
    </source>
</reference>
<keyword evidence="5" id="KW-0411">Iron-sulfur</keyword>
<evidence type="ECO:0000313" key="9">
    <source>
        <dbReference type="Proteomes" id="UP001589738"/>
    </source>
</evidence>
<dbReference type="Pfam" id="PF13806">
    <property type="entry name" value="Rieske_2"/>
    <property type="match status" value="1"/>
</dbReference>
<gene>
    <name evidence="8" type="primary">nirD</name>
    <name evidence="8" type="ORF">ACFFHF_23270</name>
</gene>
<dbReference type="InterPro" id="IPR017941">
    <property type="entry name" value="Rieske_2Fe-2S"/>
</dbReference>
<keyword evidence="6" id="KW-0534">Nitrate assimilation</keyword>
<evidence type="ECO:0000259" key="7">
    <source>
        <dbReference type="PROSITE" id="PS51296"/>
    </source>
</evidence>
<feature type="domain" description="Rieske" evidence="7">
    <location>
        <begin position="26"/>
        <end position="117"/>
    </location>
</feature>
<protein>
    <submittedName>
        <fullName evidence="8">Nitrite reductase small subunit NirD</fullName>
    </submittedName>
</protein>
<dbReference type="InterPro" id="IPR036922">
    <property type="entry name" value="Rieske_2Fe-2S_sf"/>
</dbReference>
<evidence type="ECO:0000256" key="1">
    <source>
        <dbReference type="ARBA" id="ARBA00022714"/>
    </source>
</evidence>
<accession>A0ABV6KXV7</accession>
<evidence type="ECO:0000313" key="8">
    <source>
        <dbReference type="EMBL" id="MFC0478113.1"/>
    </source>
</evidence>
<keyword evidence="2" id="KW-0479">Metal-binding</keyword>